<feature type="region of interest" description="Disordered" evidence="1">
    <location>
        <begin position="254"/>
        <end position="311"/>
    </location>
</feature>
<dbReference type="RefSeq" id="WP_310145588.1">
    <property type="nucleotide sequence ID" value="NZ_JAVDTR010000021.1"/>
</dbReference>
<feature type="compositionally biased region" description="Low complexity" evidence="1">
    <location>
        <begin position="285"/>
        <end position="305"/>
    </location>
</feature>
<comment type="caution">
    <text evidence="2">The sequence shown here is derived from an EMBL/GenBank/DDBJ whole genome shotgun (WGS) entry which is preliminary data.</text>
</comment>
<evidence type="ECO:0000313" key="3">
    <source>
        <dbReference type="Proteomes" id="UP001254832"/>
    </source>
</evidence>
<feature type="compositionally biased region" description="Low complexity" evidence="1">
    <location>
        <begin position="258"/>
        <end position="273"/>
    </location>
</feature>
<accession>A0AAP5HAJ3</accession>
<dbReference type="EMBL" id="JAVDTR010000021">
    <property type="protein sequence ID" value="MDR6726976.1"/>
    <property type="molecule type" value="Genomic_DNA"/>
</dbReference>
<reference evidence="2" key="1">
    <citation type="submission" date="2023-07" db="EMBL/GenBank/DDBJ databases">
        <title>Sorghum-associated microbial communities from plants grown in Nebraska, USA.</title>
        <authorList>
            <person name="Schachtman D."/>
        </authorList>
    </citation>
    <scope>NUCLEOTIDE SEQUENCE</scope>
    <source>
        <strain evidence="2">BE80</strain>
    </source>
</reference>
<gene>
    <name evidence="2" type="ORF">J2W91_005501</name>
</gene>
<evidence type="ECO:0000256" key="1">
    <source>
        <dbReference type="SAM" id="MobiDB-lite"/>
    </source>
</evidence>
<dbReference type="Proteomes" id="UP001254832">
    <property type="component" value="Unassembled WGS sequence"/>
</dbReference>
<feature type="compositionally biased region" description="Basic and acidic residues" evidence="1">
    <location>
        <begin position="274"/>
        <end position="284"/>
    </location>
</feature>
<protein>
    <submittedName>
        <fullName evidence="2">Uncharacterized protein</fullName>
    </submittedName>
</protein>
<evidence type="ECO:0000313" key="2">
    <source>
        <dbReference type="EMBL" id="MDR6726976.1"/>
    </source>
</evidence>
<sequence>MYRSTNLPQNLGLRKEIAYEQTIQRLEASFQTHFYTHSEDKLELRMQQEHPYMSKLEYQWKLLELKRYFIMASLLKQVPMFSEQVDQLWHEMLMFTRSYADFCAEFMGAMVHHEPAVTRSDTPGARAWFDWVYCQLFEFTPYSSAIWGDFFRYPLSGDVQKLIVQGDRSELVNQLFHARRMQEEPEAAQVVTYLIEQLQRSANLNEKELSLEKKGSGTSNMALLMASAMVYYSIQDESTYEMHMESLEQDIFPREKGASSSSGCSSSSSCYADHSSDHHNHSSGDSDSSSGSSSDSSCSSSSCSSCGGGGD</sequence>
<dbReference type="AlphaFoldDB" id="A0AAP5HAJ3"/>
<name>A0AAP5HAJ3_PAEAM</name>
<proteinExistence type="predicted"/>
<organism evidence="2 3">
    <name type="scientific">Paenibacillus amylolyticus</name>
    <dbReference type="NCBI Taxonomy" id="1451"/>
    <lineage>
        <taxon>Bacteria</taxon>
        <taxon>Bacillati</taxon>
        <taxon>Bacillota</taxon>
        <taxon>Bacilli</taxon>
        <taxon>Bacillales</taxon>
        <taxon>Paenibacillaceae</taxon>
        <taxon>Paenibacillus</taxon>
    </lineage>
</organism>